<name>A0A2N0UJ99_9FIRM</name>
<sequence length="69" mass="8046">MELKEKITLDMLTKDSVSVLRQQFINYNGTEMQVGENVRNAYMNSKSGREQLRAVLPDEYYNAVMAVWQ</sequence>
<evidence type="ECO:0000313" key="1">
    <source>
        <dbReference type="EMBL" id="PKD27067.1"/>
    </source>
</evidence>
<reference evidence="1" key="1">
    <citation type="journal article" date="2018" name="Environ. Microbiol.">
        <title>Sporulation capability and amylosome conservation among diverse human colonic and rumen isolates of the keystone starch-degrader Ruminococcus bromii.</title>
        <authorList>
            <person name="Mukhopadhya I."/>
            <person name="Morais S."/>
            <person name="Laverde-Gomez J."/>
            <person name="Sheridan P.O."/>
            <person name="Walker A.W."/>
            <person name="Kelly W."/>
            <person name="Klieve A.V."/>
            <person name="Ouwerkerk D."/>
            <person name="Duncan S.H."/>
            <person name="Louis P."/>
            <person name="Koropatkin N."/>
            <person name="Cockburn D."/>
            <person name="Kibler R."/>
            <person name="Cooper P.J."/>
            <person name="Sandoval C."/>
            <person name="Crost E."/>
            <person name="Juge N."/>
            <person name="Bayer E.A."/>
            <person name="Flint H.J."/>
        </authorList>
    </citation>
    <scope>NUCLEOTIDE SEQUENCE [LARGE SCALE GENOMIC DNA]</scope>
    <source>
        <strain evidence="1">ATCC 27255</strain>
    </source>
</reference>
<organism evidence="1 2">
    <name type="scientific">Ruminococcus bromii</name>
    <dbReference type="NCBI Taxonomy" id="40518"/>
    <lineage>
        <taxon>Bacteria</taxon>
        <taxon>Bacillati</taxon>
        <taxon>Bacillota</taxon>
        <taxon>Clostridia</taxon>
        <taxon>Eubacteriales</taxon>
        <taxon>Oscillospiraceae</taxon>
        <taxon>Ruminococcus</taxon>
    </lineage>
</organism>
<proteinExistence type="predicted"/>
<accession>A0A2N0UJ99</accession>
<dbReference type="Proteomes" id="UP000233425">
    <property type="component" value="Unassembled WGS sequence"/>
</dbReference>
<dbReference type="EMBL" id="NNSR01000073">
    <property type="protein sequence ID" value="PKD27067.1"/>
    <property type="molecule type" value="Genomic_DNA"/>
</dbReference>
<protein>
    <submittedName>
        <fullName evidence="1">Uncharacterized protein</fullName>
    </submittedName>
</protein>
<evidence type="ECO:0000313" key="2">
    <source>
        <dbReference type="Proteomes" id="UP000233425"/>
    </source>
</evidence>
<dbReference type="AlphaFoldDB" id="A0A2N0UJ99"/>
<gene>
    <name evidence="1" type="ORF">RBATCC27255_01935</name>
</gene>
<dbReference type="RefSeq" id="WP_101029834.1">
    <property type="nucleotide sequence ID" value="NZ_CABMMZ010000073.1"/>
</dbReference>
<keyword evidence="2" id="KW-1185">Reference proteome</keyword>
<comment type="caution">
    <text evidence="1">The sequence shown here is derived from an EMBL/GenBank/DDBJ whole genome shotgun (WGS) entry which is preliminary data.</text>
</comment>